<keyword evidence="1" id="KW-0472">Membrane</keyword>
<proteinExistence type="predicted"/>
<dbReference type="STRING" id="216946.STURO_v1c06730"/>
<dbReference type="OrthoDB" id="389876at2"/>
<keyword evidence="1" id="KW-0812">Transmembrane</keyword>
<dbReference type="PATRIC" id="fig|216946.3.peg.699"/>
<evidence type="ECO:0000256" key="1">
    <source>
        <dbReference type="SAM" id="Phobius"/>
    </source>
</evidence>
<reference evidence="2 3" key="1">
    <citation type="journal article" date="2015" name="Genome Announc.">
        <title>Complete Genome Sequence of Spiroplasma turonicum Strain Tab4cT, a Parasite of a Horse Fly, Haematopota sp. (Diptera: Tabanidae).</title>
        <authorList>
            <person name="Davis R.E."/>
            <person name="Shao J."/>
            <person name="Zhao Y."/>
            <person name="Gasparich G.E."/>
            <person name="Gaynor B.J."/>
            <person name="Donofrio N."/>
        </authorList>
    </citation>
    <scope>NUCLEOTIDE SEQUENCE [LARGE SCALE GENOMIC DNA]</scope>
    <source>
        <strain evidence="2 3">Tab4c</strain>
    </source>
</reference>
<organism evidence="2 3">
    <name type="scientific">Spiroplasma turonicum</name>
    <dbReference type="NCBI Taxonomy" id="216946"/>
    <lineage>
        <taxon>Bacteria</taxon>
        <taxon>Bacillati</taxon>
        <taxon>Mycoplasmatota</taxon>
        <taxon>Mollicutes</taxon>
        <taxon>Entomoplasmatales</taxon>
        <taxon>Spiroplasmataceae</taxon>
        <taxon>Spiroplasma</taxon>
    </lineage>
</organism>
<protein>
    <recommendedName>
        <fullName evidence="4">DUF3137 domain-containing protein</fullName>
    </recommendedName>
</protein>
<keyword evidence="1" id="KW-1133">Transmembrane helix</keyword>
<dbReference type="EMBL" id="CP012328">
    <property type="protein sequence ID" value="AKU79919.1"/>
    <property type="molecule type" value="Genomic_DNA"/>
</dbReference>
<feature type="transmembrane region" description="Helical" evidence="1">
    <location>
        <begin position="37"/>
        <end position="56"/>
    </location>
</feature>
<dbReference type="KEGG" id="stur:STURON_00673"/>
<accession>A0A0K1P6S1</accession>
<dbReference type="RefSeq" id="WP_075048502.1">
    <property type="nucleotide sequence ID" value="NZ_CP012328.1"/>
</dbReference>
<gene>
    <name evidence="2" type="ORF">STURON_00673</name>
</gene>
<dbReference type="AlphaFoldDB" id="A0A0K1P6S1"/>
<keyword evidence="3" id="KW-1185">Reference proteome</keyword>
<sequence>MDNLTFLNNKIKSLIDLNPELKKLINIIQKYKKLKEMFCWFIIIGLSLSIIFLFLFTKLGLNLTGISVITYIIYFIIFILIIMGFIGFIGYRRYKYLLKNTYIDQNVTKYLYNNNVIQKIYEEYYYKYINNDRNDNFKVNIVKYLPDMVDIYDNHYGYLTDDCNRLNKYMQNSFNITYKGKKIYFYILTPKRYITFRGKNNRKEETYVSRALIFYDNKKFDKTFNNIKIVQGKDPEKDLFQSESIKFNEKYYINLKNNDIRAARVLSPKLIDYLANIELKNLYSIGINDEIYADWFLVSDFDYKEDICSFNTIDVINMNTFINKLVNKIIDDFDLFLQLFNCVKIV</sequence>
<evidence type="ECO:0008006" key="4">
    <source>
        <dbReference type="Google" id="ProtNLM"/>
    </source>
</evidence>
<dbReference type="Proteomes" id="UP000067243">
    <property type="component" value="Chromosome"/>
</dbReference>
<evidence type="ECO:0000313" key="2">
    <source>
        <dbReference type="EMBL" id="AKU79919.1"/>
    </source>
</evidence>
<evidence type="ECO:0000313" key="3">
    <source>
        <dbReference type="Proteomes" id="UP000067243"/>
    </source>
</evidence>
<feature type="transmembrane region" description="Helical" evidence="1">
    <location>
        <begin position="68"/>
        <end position="91"/>
    </location>
</feature>
<name>A0A0K1P6S1_9MOLU</name>